<name>A0A4Y2UVX2_ARAVE</name>
<reference evidence="1 2" key="1">
    <citation type="journal article" date="2019" name="Sci. Rep.">
        <title>Orb-weaving spider Araneus ventricosus genome elucidates the spidroin gene catalogue.</title>
        <authorList>
            <person name="Kono N."/>
            <person name="Nakamura H."/>
            <person name="Ohtoshi R."/>
            <person name="Moran D.A.P."/>
            <person name="Shinohara A."/>
            <person name="Yoshida Y."/>
            <person name="Fujiwara M."/>
            <person name="Mori M."/>
            <person name="Tomita M."/>
            <person name="Arakawa K."/>
        </authorList>
    </citation>
    <scope>NUCLEOTIDE SEQUENCE [LARGE SCALE GENOMIC DNA]</scope>
</reference>
<gene>
    <name evidence="1" type="ORF">AVEN_175631_1</name>
</gene>
<dbReference type="Proteomes" id="UP000499080">
    <property type="component" value="Unassembled WGS sequence"/>
</dbReference>
<sequence length="80" mass="9055">MRTDFPFLPAQGQTDLLPVRMRVEIGCFSKVNYTDRQTVNPLTDLAQSLIRAYIRSLRIRESKNGAGVQITTIQNSLCLI</sequence>
<accession>A0A4Y2UVX2</accession>
<keyword evidence="2" id="KW-1185">Reference proteome</keyword>
<proteinExistence type="predicted"/>
<dbReference type="AlphaFoldDB" id="A0A4Y2UVX2"/>
<evidence type="ECO:0000313" key="1">
    <source>
        <dbReference type="EMBL" id="GBO17165.1"/>
    </source>
</evidence>
<comment type="caution">
    <text evidence="1">The sequence shown here is derived from an EMBL/GenBank/DDBJ whole genome shotgun (WGS) entry which is preliminary data.</text>
</comment>
<protein>
    <submittedName>
        <fullName evidence="1">Uncharacterized protein</fullName>
    </submittedName>
</protein>
<feature type="non-terminal residue" evidence="1">
    <location>
        <position position="80"/>
    </location>
</feature>
<organism evidence="1 2">
    <name type="scientific">Araneus ventricosus</name>
    <name type="common">Orbweaver spider</name>
    <name type="synonym">Epeira ventricosa</name>
    <dbReference type="NCBI Taxonomy" id="182803"/>
    <lineage>
        <taxon>Eukaryota</taxon>
        <taxon>Metazoa</taxon>
        <taxon>Ecdysozoa</taxon>
        <taxon>Arthropoda</taxon>
        <taxon>Chelicerata</taxon>
        <taxon>Arachnida</taxon>
        <taxon>Araneae</taxon>
        <taxon>Araneomorphae</taxon>
        <taxon>Entelegynae</taxon>
        <taxon>Araneoidea</taxon>
        <taxon>Araneidae</taxon>
        <taxon>Araneus</taxon>
    </lineage>
</organism>
<evidence type="ECO:0000313" key="2">
    <source>
        <dbReference type="Proteomes" id="UP000499080"/>
    </source>
</evidence>
<dbReference type="EMBL" id="BGPR01040960">
    <property type="protein sequence ID" value="GBO17165.1"/>
    <property type="molecule type" value="Genomic_DNA"/>
</dbReference>